<sequence length="54" mass="6193">MLCTGRVFASVLQAESKRWLYASRKFWFPIAVTVTVTIDSPVEAIWAHLVVHFN</sequence>
<proteinExistence type="predicted"/>
<dbReference type="EMBL" id="UINC01038914">
    <property type="protein sequence ID" value="SVB36624.1"/>
    <property type="molecule type" value="Genomic_DNA"/>
</dbReference>
<name>A0A382DF66_9ZZZZ</name>
<gene>
    <name evidence="1" type="ORF">METZ01_LOCUS189478</name>
</gene>
<organism evidence="1">
    <name type="scientific">marine metagenome</name>
    <dbReference type="NCBI Taxonomy" id="408172"/>
    <lineage>
        <taxon>unclassified sequences</taxon>
        <taxon>metagenomes</taxon>
        <taxon>ecological metagenomes</taxon>
    </lineage>
</organism>
<dbReference type="AlphaFoldDB" id="A0A382DF66"/>
<reference evidence="1" key="1">
    <citation type="submission" date="2018-05" db="EMBL/GenBank/DDBJ databases">
        <authorList>
            <person name="Lanie J.A."/>
            <person name="Ng W.-L."/>
            <person name="Kazmierczak K.M."/>
            <person name="Andrzejewski T.M."/>
            <person name="Davidsen T.M."/>
            <person name="Wayne K.J."/>
            <person name="Tettelin H."/>
            <person name="Glass J.I."/>
            <person name="Rusch D."/>
            <person name="Podicherti R."/>
            <person name="Tsui H.-C.T."/>
            <person name="Winkler M.E."/>
        </authorList>
    </citation>
    <scope>NUCLEOTIDE SEQUENCE</scope>
</reference>
<protein>
    <submittedName>
        <fullName evidence="1">Uncharacterized protein</fullName>
    </submittedName>
</protein>
<accession>A0A382DF66</accession>
<evidence type="ECO:0000313" key="1">
    <source>
        <dbReference type="EMBL" id="SVB36624.1"/>
    </source>
</evidence>